<dbReference type="SMART" id="SM00710">
    <property type="entry name" value="PbH1"/>
    <property type="match status" value="5"/>
</dbReference>
<comment type="caution">
    <text evidence="1">The sequence shown here is derived from an EMBL/GenBank/DDBJ whole genome shotgun (WGS) entry which is preliminary data.</text>
</comment>
<gene>
    <name evidence="1" type="ORF">JCM19237_3629</name>
</gene>
<accession>A0A090QQP7</accession>
<proteinExistence type="predicted"/>
<reference evidence="1 2" key="1">
    <citation type="journal article" date="2014" name="Genome Announc.">
        <title>Draft Genome Sequences of Two Vibrionaceae Species, Vibrio ponticus C121 and Photobacterium aphoticum C119, Isolated as Coral Reef Microbiota.</title>
        <authorList>
            <person name="Al-saari N."/>
            <person name="Meirelles P.M."/>
            <person name="Mino S."/>
            <person name="Suda W."/>
            <person name="Oshima K."/>
            <person name="Hattori M."/>
            <person name="Ohkuma M."/>
            <person name="Thompson F.L."/>
            <person name="Gomez-Gil B."/>
            <person name="Sawabe T."/>
            <person name="Sawabe T."/>
        </authorList>
    </citation>
    <scope>NUCLEOTIDE SEQUENCE [LARGE SCALE GENOMIC DNA]</scope>
    <source>
        <strain evidence="1 2">JCM 19237</strain>
    </source>
</reference>
<sequence>MEPGQTIVIRDGHYALKGKRFNISKKPGTALLPIRLIAETRGNVTLALDSREGIVIDQPYWRIEGIHFIGTCHSHSRCDHALHIVGDADNTRIAHNTFYDFNAAIKVNKSGIQYPDQGLIEHNIFGNHQPRNTHYSVTPINVDHGNDWVVRKNIIHDFIKLGGNRVSYGAFMKGGVTGGIFEQNLVICNTSQQRYPGSQVGLSFGGGGMSQASRRDNANFEVSDAIMRNNIIMHCNDVGIYSQKAVDVTVHNNTLYNTAGIDVRFPVSTASVYNNILNGRIKARDDATLQSENNLISTYSFIRNNNGLNAIFSTPQNGIFSVTSPEALIDYAIEAKPTTQTLFDFCGHHIHQNTAYIGAIYQDAGCFR</sequence>
<dbReference type="EMBL" id="BBMN01000006">
    <property type="protein sequence ID" value="GAL05246.1"/>
    <property type="molecule type" value="Genomic_DNA"/>
</dbReference>
<name>A0A090QQP7_9GAMM</name>
<dbReference type="Gene3D" id="2.160.20.10">
    <property type="entry name" value="Single-stranded right-handed beta-helix, Pectin lyase-like"/>
    <property type="match status" value="1"/>
</dbReference>
<dbReference type="AlphaFoldDB" id="A0A090QQP7"/>
<protein>
    <submittedName>
        <fullName evidence="1">Uncharacterized protein</fullName>
    </submittedName>
</protein>
<dbReference type="STRING" id="754436.JCM19237_3629"/>
<evidence type="ECO:0000313" key="1">
    <source>
        <dbReference type="EMBL" id="GAL05246.1"/>
    </source>
</evidence>
<dbReference type="SUPFAM" id="SSF51126">
    <property type="entry name" value="Pectin lyase-like"/>
    <property type="match status" value="1"/>
</dbReference>
<organism evidence="1 2">
    <name type="scientific">Photobacterium aphoticum</name>
    <dbReference type="NCBI Taxonomy" id="754436"/>
    <lineage>
        <taxon>Bacteria</taxon>
        <taxon>Pseudomonadati</taxon>
        <taxon>Pseudomonadota</taxon>
        <taxon>Gammaproteobacteria</taxon>
        <taxon>Vibrionales</taxon>
        <taxon>Vibrionaceae</taxon>
        <taxon>Photobacterium</taxon>
    </lineage>
</organism>
<dbReference type="Proteomes" id="UP000029227">
    <property type="component" value="Unassembled WGS sequence"/>
</dbReference>
<dbReference type="eggNOG" id="COG3420">
    <property type="taxonomic scope" value="Bacteria"/>
</dbReference>
<dbReference type="InterPro" id="IPR012334">
    <property type="entry name" value="Pectin_lyas_fold"/>
</dbReference>
<dbReference type="InterPro" id="IPR006626">
    <property type="entry name" value="PbH1"/>
</dbReference>
<dbReference type="InterPro" id="IPR011050">
    <property type="entry name" value="Pectin_lyase_fold/virulence"/>
</dbReference>
<evidence type="ECO:0000313" key="2">
    <source>
        <dbReference type="Proteomes" id="UP000029227"/>
    </source>
</evidence>